<dbReference type="Gene3D" id="3.40.50.1110">
    <property type="entry name" value="SGNH hydrolase"/>
    <property type="match status" value="1"/>
</dbReference>
<dbReference type="Proteomes" id="UP000226315">
    <property type="component" value="Segment"/>
</dbReference>
<evidence type="ECO:0000313" key="2">
    <source>
        <dbReference type="Proteomes" id="UP000226315"/>
    </source>
</evidence>
<keyword evidence="2" id="KW-1185">Reference proteome</keyword>
<dbReference type="EMBL" id="MF189170">
    <property type="protein sequence ID" value="ASR79982.1"/>
    <property type="molecule type" value="Genomic_DNA"/>
</dbReference>
<reference evidence="1 2" key="1">
    <citation type="submission" date="2017-06" db="EMBL/GenBank/DDBJ databases">
        <authorList>
            <person name="Schoff C."/>
            <person name="Dunbar D."/>
            <person name="Schaff J.E."/>
            <person name="Dashiell C.L."/>
            <person name="Macialek J.A."/>
            <person name="Klyczek K."/>
            <person name="Bradley K.W."/>
            <person name="Asai D.J."/>
            <person name="Bowman C.A."/>
            <person name="Russell D.A."/>
            <person name="Pope W.H."/>
            <person name="Jacobs-Sera D."/>
            <person name="Hendrix R.W."/>
            <person name="Hatfull G.F."/>
        </authorList>
    </citation>
    <scope>NUCLEOTIDE SEQUENCE [LARGE SCALE GENOMIC DNA]</scope>
</reference>
<protein>
    <submittedName>
        <fullName evidence="1">Minor tail protein</fullName>
    </submittedName>
</protein>
<organism evidence="1 2">
    <name type="scientific">Arthrobacter phage Arcadia</name>
    <dbReference type="NCBI Taxonomy" id="2024274"/>
    <lineage>
        <taxon>Viruses</taxon>
        <taxon>Duplodnaviria</taxon>
        <taxon>Heunggongvirae</taxon>
        <taxon>Uroviricota</taxon>
        <taxon>Caudoviricetes</taxon>
        <taxon>Mudcatvirus</taxon>
        <taxon>Mudcatvirus arcadia</taxon>
    </lineage>
</organism>
<dbReference type="InterPro" id="IPR036514">
    <property type="entry name" value="SGNH_hydro_sf"/>
</dbReference>
<accession>A0A222Z645</accession>
<sequence length="428" mass="45674">MTPVYENYPAVDENNNFPPPVREAMASSLELTSAITQQVSSDPTVVTAAATMAQSTAGVVIEGDPRLLTVDDVPGVLWGVVDASDRQTVLMLNDNGDFTDIALSRLGTSLGLIEVDLDSNESFAVVDSNDRIIFSDTQASTPSSGSSSTALPSLDWVHYGDSMTDNAVTGPDNWVTKLSALTGRNHYNGGWYSQTAVQIAARSGGLPPIVTVAGNVTSGSGNTVITSIINKPVLASSSRFVAGKLAGIPGVIRELTSGNVTFTPDNLGVYPIPAGSIFIPSDAETYRNRTMTIWSGRNDVGPRTDIQMVIASIRAAIDYVSSDVKRVMVMEVVPSIYDSNDARAYTADLNQAIKSEFFPYWLPIASWLRSEEAASSVGITFTANDYSDIALGNSPESFRADSTHLNALGNLAVRNRVYAEAQKRGWLV</sequence>
<gene>
    <name evidence="1" type="ORF">SEA_ARCADIA_18</name>
</gene>
<proteinExistence type="predicted"/>
<dbReference type="SUPFAM" id="SSF52266">
    <property type="entry name" value="SGNH hydrolase"/>
    <property type="match status" value="1"/>
</dbReference>
<name>A0A222Z645_9CAUD</name>
<evidence type="ECO:0000313" key="1">
    <source>
        <dbReference type="EMBL" id="ASR79982.1"/>
    </source>
</evidence>